<evidence type="ECO:0000256" key="6">
    <source>
        <dbReference type="ARBA" id="ARBA00022787"/>
    </source>
</evidence>
<dbReference type="GO" id="GO:0005741">
    <property type="term" value="C:mitochondrial outer membrane"/>
    <property type="evidence" value="ECO:0007669"/>
    <property type="project" value="UniProtKB-SubCell"/>
</dbReference>
<comment type="subcellular location">
    <subcellularLocation>
        <location evidence="1">Mitochondrion outer membrane</location>
    </subcellularLocation>
</comment>
<keyword evidence="8" id="KW-0805">Transcription regulation</keyword>
<dbReference type="EMBL" id="KQ459598">
    <property type="protein sequence ID" value="KPI94673.1"/>
    <property type="molecule type" value="Genomic_DNA"/>
</dbReference>
<evidence type="ECO:0000256" key="3">
    <source>
        <dbReference type="ARBA" id="ARBA00011764"/>
    </source>
</evidence>
<dbReference type="Pfam" id="PF10265">
    <property type="entry name" value="Miga"/>
    <property type="match status" value="1"/>
</dbReference>
<evidence type="ECO:0000256" key="11">
    <source>
        <dbReference type="ARBA" id="ARBA00023163"/>
    </source>
</evidence>
<sequence>MAPPRRILRQQLEILMDFLEENKDMSKGLPPGTPVSHHATRQKWAALAKKLNAVQSGTLKTPDGWKKYWFEWRHKCRRKAADARRFQSTSEGGTNRFVPLNDLEVRVLELSGKGSVTSSKPNTKQIEDFLPEDSDSEQQMIDDAPMKPIARVKRSVSATKVNADDTFSDESPPKWALELEERRISAEERIAEALQSISNIMLVQEERRKLLDNRMADALTAIAGTLQDLNSGLQDTLQRLIPSEPSMEALETSINYWEDALAAFSLGARGGVSGTLALTSPEEAEFCREIQDLLQDAYLLQERCELLFLDQRSVLFRSESGGEAGAAVSGAAGAGRTRLLSHAHSGSSHTHTRRELHSSAESFASAEDQVADLRELDDFGENATETDNLELYQSAVKQLEVGIPYRTLRTEVVQCASDSEFLCKLHCLRQASARVFRDAAAWAWFVDAGRQVLTDLLLFADKEPKEFLVAYEEMVSWATDAANWSTIEKELTSKGVKVLSFYDVVLDYILLDAFEDLASPPSSVLAVVRNRWLSDGFKESALTTAVWSVIKAKRRYLQYPEGFMSHFYSISEHLLPVLVWGFLGPGERLRDMCDCFQTEVVGFITDLFSFSKCRYTNVDDLAEDLMQHARSRVANITDKLSERI</sequence>
<dbReference type="Proteomes" id="UP000053268">
    <property type="component" value="Unassembled WGS sequence"/>
</dbReference>
<accession>A0A194PNW3</accession>
<evidence type="ECO:0000259" key="13">
    <source>
        <dbReference type="Pfam" id="PF13873"/>
    </source>
</evidence>
<keyword evidence="10" id="KW-0472">Membrane</keyword>
<keyword evidence="11" id="KW-0804">Transcription</keyword>
<keyword evidence="15" id="KW-1185">Reference proteome</keyword>
<dbReference type="Pfam" id="PF13873">
    <property type="entry name" value="Myb_DNA-bind_5"/>
    <property type="match status" value="1"/>
</dbReference>
<dbReference type="PANTHER" id="PTHR21508">
    <property type="entry name" value="MITOGUARDIN"/>
    <property type="match status" value="1"/>
</dbReference>
<keyword evidence="9" id="KW-0496">Mitochondrion</keyword>
<evidence type="ECO:0000313" key="14">
    <source>
        <dbReference type="EMBL" id="KPI94673.1"/>
    </source>
</evidence>
<keyword evidence="5" id="KW-0812">Transmembrane</keyword>
<dbReference type="AlphaFoldDB" id="A0A194PNW3"/>
<keyword evidence="7" id="KW-1133">Transmembrane helix</keyword>
<feature type="domain" description="Myb/SANT-like DNA-binding" evidence="13">
    <location>
        <begin position="10"/>
        <end position="81"/>
    </location>
</feature>
<proteinExistence type="inferred from homology"/>
<organism evidence="14 15">
    <name type="scientific">Papilio xuthus</name>
    <name type="common">Asian swallowtail butterfly</name>
    <dbReference type="NCBI Taxonomy" id="66420"/>
    <lineage>
        <taxon>Eukaryota</taxon>
        <taxon>Metazoa</taxon>
        <taxon>Ecdysozoa</taxon>
        <taxon>Arthropoda</taxon>
        <taxon>Hexapoda</taxon>
        <taxon>Insecta</taxon>
        <taxon>Pterygota</taxon>
        <taxon>Neoptera</taxon>
        <taxon>Endopterygota</taxon>
        <taxon>Lepidoptera</taxon>
        <taxon>Glossata</taxon>
        <taxon>Ditrysia</taxon>
        <taxon>Papilionoidea</taxon>
        <taxon>Papilionidae</taxon>
        <taxon>Papilioninae</taxon>
        <taxon>Papilio</taxon>
    </lineage>
</organism>
<reference evidence="14 15" key="1">
    <citation type="journal article" date="2015" name="Nat. Commun.">
        <title>Outbred genome sequencing and CRISPR/Cas9 gene editing in butterflies.</title>
        <authorList>
            <person name="Li X."/>
            <person name="Fan D."/>
            <person name="Zhang W."/>
            <person name="Liu G."/>
            <person name="Zhang L."/>
            <person name="Zhao L."/>
            <person name="Fang X."/>
            <person name="Chen L."/>
            <person name="Dong Y."/>
            <person name="Chen Y."/>
            <person name="Ding Y."/>
            <person name="Zhao R."/>
            <person name="Feng M."/>
            <person name="Zhu Y."/>
            <person name="Feng Y."/>
            <person name="Jiang X."/>
            <person name="Zhu D."/>
            <person name="Xiang H."/>
            <person name="Feng X."/>
            <person name="Li S."/>
            <person name="Wang J."/>
            <person name="Zhang G."/>
            <person name="Kronforst M.R."/>
            <person name="Wang W."/>
        </authorList>
    </citation>
    <scope>NUCLEOTIDE SEQUENCE [LARGE SCALE GENOMIC DNA]</scope>
    <source>
        <strain evidence="14">Ya'a_city_454_Px</strain>
        <tissue evidence="14">Whole body</tissue>
    </source>
</reference>
<dbReference type="InterPro" id="IPR019392">
    <property type="entry name" value="Miga"/>
</dbReference>
<protein>
    <recommendedName>
        <fullName evidence="4">Regulatory protein zeste</fullName>
    </recommendedName>
</protein>
<dbReference type="PANTHER" id="PTHR21508:SF5">
    <property type="entry name" value="MITOGUARDIN"/>
    <property type="match status" value="1"/>
</dbReference>
<keyword evidence="6" id="KW-1000">Mitochondrion outer membrane</keyword>
<evidence type="ECO:0000256" key="8">
    <source>
        <dbReference type="ARBA" id="ARBA00023015"/>
    </source>
</evidence>
<evidence type="ECO:0000313" key="15">
    <source>
        <dbReference type="Proteomes" id="UP000053268"/>
    </source>
</evidence>
<dbReference type="STRING" id="66420.A0A194PNW3"/>
<comment type="function">
    <text evidence="12">Involved in transvection phenomena (= synapsis-dependent gene expression), where the synaptic pairing of chromosomes carrying genes with which zeste interacts influences the expression of these genes. Zeste binds to DNA and stimulates transcription from a nearby promoter.</text>
</comment>
<gene>
    <name evidence="14" type="ORF">RR46_05925</name>
</gene>
<evidence type="ECO:0000256" key="1">
    <source>
        <dbReference type="ARBA" id="ARBA00004294"/>
    </source>
</evidence>
<dbReference type="GO" id="GO:0008053">
    <property type="term" value="P:mitochondrial fusion"/>
    <property type="evidence" value="ECO:0007669"/>
    <property type="project" value="InterPro"/>
</dbReference>
<evidence type="ECO:0000256" key="4">
    <source>
        <dbReference type="ARBA" id="ARBA00016807"/>
    </source>
</evidence>
<comment type="subunit">
    <text evidence="3">Self-associates forming complexes of several hundred monomers.</text>
</comment>
<evidence type="ECO:0000256" key="9">
    <source>
        <dbReference type="ARBA" id="ARBA00023128"/>
    </source>
</evidence>
<evidence type="ECO:0000256" key="12">
    <source>
        <dbReference type="ARBA" id="ARBA00025466"/>
    </source>
</evidence>
<evidence type="ECO:0000256" key="2">
    <source>
        <dbReference type="ARBA" id="ARBA00008969"/>
    </source>
</evidence>
<evidence type="ECO:0000256" key="10">
    <source>
        <dbReference type="ARBA" id="ARBA00023136"/>
    </source>
</evidence>
<evidence type="ECO:0000256" key="7">
    <source>
        <dbReference type="ARBA" id="ARBA00022989"/>
    </source>
</evidence>
<comment type="similarity">
    <text evidence="2">Belongs to the mitoguardin family.</text>
</comment>
<dbReference type="InterPro" id="IPR028002">
    <property type="entry name" value="Myb_DNA-bind_5"/>
</dbReference>
<evidence type="ECO:0000256" key="5">
    <source>
        <dbReference type="ARBA" id="ARBA00022692"/>
    </source>
</evidence>
<name>A0A194PNW3_PAPXU</name>